<evidence type="ECO:0000256" key="1">
    <source>
        <dbReference type="SAM" id="MobiDB-lite"/>
    </source>
</evidence>
<dbReference type="AlphaFoldDB" id="C4J2H1"/>
<feature type="region of interest" description="Disordered" evidence="1">
    <location>
        <begin position="87"/>
        <end position="125"/>
    </location>
</feature>
<reference evidence="2" key="2">
    <citation type="submission" date="2012-06" db="EMBL/GenBank/DDBJ databases">
        <authorList>
            <person name="Yu Y."/>
            <person name="Currie J."/>
            <person name="Lomeli R."/>
            <person name="Angelova A."/>
            <person name="Collura K."/>
            <person name="Wissotski M."/>
            <person name="Campos D."/>
            <person name="Kudrna D."/>
            <person name="Golser W."/>
            <person name="Ashely E."/>
            <person name="Descour A."/>
            <person name="Fernandes J."/>
            <person name="Soderlund C."/>
            <person name="Walbot V."/>
        </authorList>
    </citation>
    <scope>NUCLEOTIDE SEQUENCE</scope>
    <source>
        <strain evidence="2">B73</strain>
    </source>
</reference>
<accession>C4J2H1</accession>
<organism evidence="2">
    <name type="scientific">Zea mays</name>
    <name type="common">Maize</name>
    <dbReference type="NCBI Taxonomy" id="4577"/>
    <lineage>
        <taxon>Eukaryota</taxon>
        <taxon>Viridiplantae</taxon>
        <taxon>Streptophyta</taxon>
        <taxon>Embryophyta</taxon>
        <taxon>Tracheophyta</taxon>
        <taxon>Spermatophyta</taxon>
        <taxon>Magnoliopsida</taxon>
        <taxon>Liliopsida</taxon>
        <taxon>Poales</taxon>
        <taxon>Poaceae</taxon>
        <taxon>PACMAD clade</taxon>
        <taxon>Panicoideae</taxon>
        <taxon>Andropogonodae</taxon>
        <taxon>Andropogoneae</taxon>
        <taxon>Tripsacinae</taxon>
        <taxon>Zea</taxon>
    </lineage>
</organism>
<name>C4J2H1_MAIZE</name>
<sequence length="185" mass="20339">MPVNHWQFVQETMTARNTHDAIVDRTIQNLSVSSVLSVGLEERAVEFDLPNSYGYHLAGCCHDSLATDQKFPHLKLWCRNYGDPSCNSNHPSQRASSPGPTPWAAPPPPSSCSSSSPLGLRSRPRPRSHLHVNFVQIELLPHRPLRPARLAGPAPQRVDLVLHVAAVARRRGCRSAATVTTHLVA</sequence>
<feature type="compositionally biased region" description="Pro residues" evidence="1">
    <location>
        <begin position="99"/>
        <end position="110"/>
    </location>
</feature>
<evidence type="ECO:0000313" key="2">
    <source>
        <dbReference type="EMBL" id="ACR35371.1"/>
    </source>
</evidence>
<proteinExistence type="evidence at transcript level"/>
<feature type="compositionally biased region" description="Low complexity" evidence="1">
    <location>
        <begin position="111"/>
        <end position="121"/>
    </location>
</feature>
<dbReference type="EMBL" id="BT085018">
    <property type="protein sequence ID" value="ACR35371.1"/>
    <property type="molecule type" value="mRNA"/>
</dbReference>
<dbReference type="HOGENOM" id="CLU_1463353_0_0_1"/>
<protein>
    <submittedName>
        <fullName evidence="2">Uncharacterized protein</fullName>
    </submittedName>
</protein>
<reference evidence="2" key="1">
    <citation type="journal article" date="2009" name="PLoS Genet.">
        <title>Sequencing, mapping, and analysis of 27,455 maize full-length cDNAs.</title>
        <authorList>
            <person name="Soderlund C."/>
            <person name="Descour A."/>
            <person name="Kudrna D."/>
            <person name="Bomhoff M."/>
            <person name="Boyd L."/>
            <person name="Currie J."/>
            <person name="Angelova A."/>
            <person name="Collura K."/>
            <person name="Wissotski M."/>
            <person name="Ashley E."/>
            <person name="Morrow D."/>
            <person name="Fernandes J."/>
            <person name="Walbot V."/>
            <person name="Yu Y."/>
        </authorList>
    </citation>
    <scope>NUCLEOTIDE SEQUENCE</scope>
    <source>
        <strain evidence="2">B73</strain>
    </source>
</reference>